<protein>
    <submittedName>
        <fullName evidence="2">Uncharacterized protein</fullName>
    </submittedName>
</protein>
<reference evidence="2 3" key="1">
    <citation type="submission" date="2017-08" db="EMBL/GenBank/DDBJ databases">
        <title>Acidophilic green algal genome provides insights into adaptation to an acidic environment.</title>
        <authorList>
            <person name="Hirooka S."/>
            <person name="Hirose Y."/>
            <person name="Kanesaki Y."/>
            <person name="Higuchi S."/>
            <person name="Fujiwara T."/>
            <person name="Onuma R."/>
            <person name="Era A."/>
            <person name="Ohbayashi R."/>
            <person name="Uzuka A."/>
            <person name="Nozaki H."/>
            <person name="Yoshikawa H."/>
            <person name="Miyagishima S.Y."/>
        </authorList>
    </citation>
    <scope>NUCLEOTIDE SEQUENCE [LARGE SCALE GENOMIC DNA]</scope>
    <source>
        <strain evidence="2 3">NIES-2499</strain>
    </source>
</reference>
<feature type="compositionally biased region" description="Basic and acidic residues" evidence="1">
    <location>
        <begin position="1235"/>
        <end position="1250"/>
    </location>
</feature>
<feature type="region of interest" description="Disordered" evidence="1">
    <location>
        <begin position="1522"/>
        <end position="1548"/>
    </location>
</feature>
<feature type="compositionally biased region" description="Basic and acidic residues" evidence="1">
    <location>
        <begin position="1282"/>
        <end position="1340"/>
    </location>
</feature>
<feature type="region of interest" description="Disordered" evidence="1">
    <location>
        <begin position="1474"/>
        <end position="1499"/>
    </location>
</feature>
<organism evidence="2 3">
    <name type="scientific">Chlamydomonas eustigma</name>
    <dbReference type="NCBI Taxonomy" id="1157962"/>
    <lineage>
        <taxon>Eukaryota</taxon>
        <taxon>Viridiplantae</taxon>
        <taxon>Chlorophyta</taxon>
        <taxon>core chlorophytes</taxon>
        <taxon>Chlorophyceae</taxon>
        <taxon>CS clade</taxon>
        <taxon>Chlamydomonadales</taxon>
        <taxon>Chlamydomonadaceae</taxon>
        <taxon>Chlamydomonas</taxon>
    </lineage>
</organism>
<evidence type="ECO:0000313" key="2">
    <source>
        <dbReference type="EMBL" id="GAX73798.1"/>
    </source>
</evidence>
<feature type="region of interest" description="Disordered" evidence="1">
    <location>
        <begin position="1106"/>
        <end position="1125"/>
    </location>
</feature>
<keyword evidence="3" id="KW-1185">Reference proteome</keyword>
<comment type="caution">
    <text evidence="2">The sequence shown here is derived from an EMBL/GenBank/DDBJ whole genome shotgun (WGS) entry which is preliminary data.</text>
</comment>
<evidence type="ECO:0000313" key="3">
    <source>
        <dbReference type="Proteomes" id="UP000232323"/>
    </source>
</evidence>
<feature type="compositionally biased region" description="Polar residues" evidence="1">
    <location>
        <begin position="1109"/>
        <end position="1125"/>
    </location>
</feature>
<feature type="compositionally biased region" description="Polar residues" evidence="1">
    <location>
        <begin position="1221"/>
        <end position="1234"/>
    </location>
</feature>
<feature type="region of interest" description="Disordered" evidence="1">
    <location>
        <begin position="273"/>
        <end position="293"/>
    </location>
</feature>
<feature type="region of interest" description="Disordered" evidence="1">
    <location>
        <begin position="185"/>
        <end position="223"/>
    </location>
</feature>
<feature type="compositionally biased region" description="Polar residues" evidence="1">
    <location>
        <begin position="1524"/>
        <end position="1548"/>
    </location>
</feature>
<sequence>MLVQREPNPLFLGSIVAIFCRKSAFLSFIRVLGDDGKRNSDFNDLKDLLVKVPEEGTNGFVIAAIESCRMQKQHLHLRLRKNEACILYDVNVERLVEGQITYREAALYCQQNAVYHKQRVHDCIARLRRLNHAVKSSASLREGSISLSVHVVEDTPFHHLASSSLERGLSGTHKGSLTLVATRLSSHPTNAEDSLTTNPAEMSVKEPAVSKGLRDPRLHPNPKDVMQAGGGEQAGIVGGYPADTDSIPMYTQDTDQQVQVRLPVVHTLVRRSTSCAHSSVPSSDAAAPQPTDKSKEVLSLAKEMLSEVHYEGLESLVLKQRDSVVAGQALQLAMLELCRRNDAAVGHQAMPSNIPFLTKSGDVNMDREHVLHLLKLTSINRSIQTLVPMILQLRHNEVKMFVLSHARTTGLVQALARSVVTIADRYAGADGICPDLDDLDEVIPAFLSGRVPNPDLLLAKECCAAVEALDRWLSAQGQQLPSQTSGILSQQLASAGHHPPGSGHLSAGGIITSNQLSLSNLYNEVLECLGQSSARHQAADVAMLKRTGSMTVDEGDIATTTDCSLEVLHDVHARGPSVFHHEAHTVVGKYPSTTIPRIPSQAQGGCVPVTLLLPSHYNSLPMCNCALLSQCAVRGPKVHDIDLVEHRNPLDGSSKLIVRTCWHKYCTVSSRHAEKKSLQEQASFMHLPHRLRQSKEMQLSSFNEDPQTREESRDMIWLKTFDLSTFALVAAADTQNVGSYNKFCNYVAALKERKSLMVYKDKAECRSVTSVNLPTTAGQPHTQLATAEPQSQKIFLDCRVLLFTDHALSLEPFRHISEHLSAEERAMLVNNQGLIAVHRFTALEPVPQHIAGQGPQHAAASLFTTSFSLLRANQPLQQASGNLSACHRTRGADSHVPSAAEEPPVPRESIIKPLGGGAAAAAPMLPGPGDPRTLLVAQWIEDWCKTLMASVTSNRSNVMPLSDEIGERLQDGVKDKEETSEEGLCQELLDQALGALNMRKNISAQALLARAQDWRSRTWRAPAGSILQSASLPRQALSPGTHVETALIVSAETGPDRDADLAAIEAVLLEASDIYWTRKAALTEPLINPRQASPTPVLISPNTPPHCPGTTSSPSSPMHCTAAKSSSPSSPMHCAAIKSSFQPLTAGKGVVIDTLLNAVQSNPKASSAVSLEGGTSHLPVSHNTAATVPQATASLSSAAPEPAVHLNAIHDSTMVKPQATGGVSLSSKAATLSQRVHDAGSRQQPRRADGKTVATHVLADRDRVVKSKHCDSGRRTSRNRSQSRERHSFDKKEGYYRTRSRSPEHSFDKEGYYRTRSRSPEHSFDKEGYYRTRSRSPEHIRGRRRRRSRSHEAHKRSHGQDAGGPLVTAGKRKLDSDCTDTSHSVKPRKQVVAAEEPQALRTYSPTHEAMNTSLGGEVKPIQLAGSRPGLAKAAHKVSNLPAGLAIHNCIVSPKSGGKVPLHIPSPYGLPLTSKGHSPASAAAAVDATKQGTPAPGSSNVSAAKISLAQLLRLTQLHAEPPQALAQQPSVISGTEQQQGPAGQDNCSSPSMLMAVPEAAYHGGTYTSSYSGQNLPPPDYSSHGYGSQYYASNYYFSGEGSNLTSGYGSALTPGCDVLGNDIRHSTTGYGGYGGNSCIPTIWPPTNSMTTPSGPNEAAAATTATANTSVYDYYSQFSLPWMTYFSQHLTSSSQAPDNRHSCSATTACAETHSAAAVIPKHSAEISEEEPAAPGTENAADVPYIEVRGEEPAVPGTENAAVTIMGVPEEGPAVPGTDIGVNIPCTEVLEEDPAVPGTENAALGPDGSRLGHNLIPPETQLTRQSNSAGGSDCLRQVDPIFASDCNGPDAQESTQFVAKPTDFPHVSVAATGILSEAQQESA</sequence>
<feature type="compositionally biased region" description="Polar residues" evidence="1">
    <location>
        <begin position="185"/>
        <end position="200"/>
    </location>
</feature>
<accession>A0A250WSI4</accession>
<feature type="compositionally biased region" description="Basic residues" evidence="1">
    <location>
        <begin position="1341"/>
        <end position="1357"/>
    </location>
</feature>
<feature type="compositionally biased region" description="Polar residues" evidence="1">
    <location>
        <begin position="1489"/>
        <end position="1499"/>
    </location>
</feature>
<feature type="compositionally biased region" description="Polar residues" evidence="1">
    <location>
        <begin position="273"/>
        <end position="282"/>
    </location>
</feature>
<feature type="region of interest" description="Disordered" evidence="1">
    <location>
        <begin position="1218"/>
        <end position="1394"/>
    </location>
</feature>
<gene>
    <name evidence="2" type="ORF">CEUSTIGMA_g1249.t1</name>
</gene>
<feature type="compositionally biased region" description="Basic and acidic residues" evidence="1">
    <location>
        <begin position="1258"/>
        <end position="1274"/>
    </location>
</feature>
<proteinExistence type="predicted"/>
<dbReference type="EMBL" id="BEGY01000005">
    <property type="protein sequence ID" value="GAX73798.1"/>
    <property type="molecule type" value="Genomic_DNA"/>
</dbReference>
<dbReference type="Proteomes" id="UP000232323">
    <property type="component" value="Unassembled WGS sequence"/>
</dbReference>
<name>A0A250WSI4_9CHLO</name>
<feature type="compositionally biased region" description="Basic and acidic residues" evidence="1">
    <location>
        <begin position="212"/>
        <end position="222"/>
    </location>
</feature>
<evidence type="ECO:0000256" key="1">
    <source>
        <dbReference type="SAM" id="MobiDB-lite"/>
    </source>
</evidence>